<evidence type="ECO:0000259" key="4">
    <source>
        <dbReference type="PROSITE" id="PS50868"/>
    </source>
</evidence>
<organism evidence="5 6">
    <name type="scientific">Paenibacillus allorhizoplanae</name>
    <dbReference type="NCBI Taxonomy" id="2905648"/>
    <lineage>
        <taxon>Bacteria</taxon>
        <taxon>Bacillati</taxon>
        <taxon>Bacillota</taxon>
        <taxon>Bacilli</taxon>
        <taxon>Bacillales</taxon>
        <taxon>Paenibacillaceae</taxon>
        <taxon>Paenibacillus</taxon>
    </lineage>
</organism>
<dbReference type="Proteomes" id="UP000838821">
    <property type="component" value="Unassembled WGS sequence"/>
</dbReference>
<keyword evidence="6" id="KW-1185">Reference proteome</keyword>
<sequence length="390" mass="43074">MNENTSSKWLKSVNQQKVLRLIYAEGPISRVKLAEKTGLTAQTITNIVNRLLGEEILHENVPLENGVGRKPVPLVVKSEELYALGIEVAVKYVRGTLVDFRNVPISEVTETMSSDTNEDHDENKVECIVKVIDQLLKRVPKMNQLKGIGCSIQGLVDSTDGVVLLSSGLHWRNFPLRERLEQHYNLPVYLENDANLLALVENLNGSLAASNHNVTVKLDYGIGGAHVMNKQLNSGAGHVAGELGHCKTFFGIEAMPCHCGAKGCLTTLVSGSGMKRNLGFTLEEFGHRIREGDPVAREWLAKMAEAVSSALSNLITFLNPDHVLFTGKVLDHTGNYLMDPLRMRILENIPESCRKVRLLRLEQTPDDSVLAAGLVMNRFFDVPTIHLSVI</sequence>
<proteinExistence type="inferred from homology"/>
<keyword evidence="3" id="KW-0859">Xylose metabolism</keyword>
<dbReference type="InterPro" id="IPR000835">
    <property type="entry name" value="HTH_MarR-typ"/>
</dbReference>
<evidence type="ECO:0000313" key="5">
    <source>
        <dbReference type="EMBL" id="CAH1217735.1"/>
    </source>
</evidence>
<dbReference type="InterPro" id="IPR000600">
    <property type="entry name" value="ROK"/>
</dbReference>
<dbReference type="Gene3D" id="1.10.10.10">
    <property type="entry name" value="Winged helix-like DNA-binding domain superfamily/Winged helix DNA-binding domain"/>
    <property type="match status" value="1"/>
</dbReference>
<comment type="function">
    <text evidence="1">Transcriptional repressor of xylose-utilizing enzymes.</text>
</comment>
<dbReference type="SUPFAM" id="SSF46785">
    <property type="entry name" value="Winged helix' DNA-binding domain"/>
    <property type="match status" value="1"/>
</dbReference>
<dbReference type="Pfam" id="PF00480">
    <property type="entry name" value="ROK"/>
    <property type="match status" value="1"/>
</dbReference>
<evidence type="ECO:0000256" key="3">
    <source>
        <dbReference type="ARBA" id="ARBA00022629"/>
    </source>
</evidence>
<comment type="caution">
    <text evidence="5">The sequence shown here is derived from an EMBL/GenBank/DDBJ whole genome shotgun (WGS) entry which is preliminary data.</text>
</comment>
<dbReference type="PANTHER" id="PTHR18964:SF149">
    <property type="entry name" value="BIFUNCTIONAL UDP-N-ACETYLGLUCOSAMINE 2-EPIMERASE_N-ACETYLMANNOSAMINE KINASE"/>
    <property type="match status" value="1"/>
</dbReference>
<dbReference type="InterPro" id="IPR036390">
    <property type="entry name" value="WH_DNA-bd_sf"/>
</dbReference>
<evidence type="ECO:0000256" key="2">
    <source>
        <dbReference type="ARBA" id="ARBA00006479"/>
    </source>
</evidence>
<evidence type="ECO:0000256" key="1">
    <source>
        <dbReference type="ARBA" id="ARBA00002486"/>
    </source>
</evidence>
<keyword evidence="3" id="KW-0119">Carbohydrate metabolism</keyword>
<dbReference type="InterPro" id="IPR043129">
    <property type="entry name" value="ATPase_NBD"/>
</dbReference>
<gene>
    <name evidence="5" type="primary">nagC_2</name>
    <name evidence="5" type="ORF">PAECIP111891_04630</name>
</gene>
<dbReference type="EMBL" id="CAKMMW010000016">
    <property type="protein sequence ID" value="CAH1217735.1"/>
    <property type="molecule type" value="Genomic_DNA"/>
</dbReference>
<dbReference type="Gene3D" id="3.30.420.40">
    <property type="match status" value="2"/>
</dbReference>
<accession>A0ABN8GZB7</accession>
<name>A0ABN8GZB7_9BACL</name>
<dbReference type="RefSeq" id="WP_236290793.1">
    <property type="nucleotide sequence ID" value="NZ_CAKMMW010000016.1"/>
</dbReference>
<comment type="similarity">
    <text evidence="2">Belongs to the ROK (NagC/XylR) family.</text>
</comment>
<reference evidence="5" key="1">
    <citation type="submission" date="2022-01" db="EMBL/GenBank/DDBJ databases">
        <authorList>
            <person name="Criscuolo A."/>
        </authorList>
    </citation>
    <scope>NUCLEOTIDE SEQUENCE</scope>
    <source>
        <strain evidence="5">CIP111891</strain>
    </source>
</reference>
<evidence type="ECO:0000313" key="6">
    <source>
        <dbReference type="Proteomes" id="UP000838821"/>
    </source>
</evidence>
<dbReference type="InterPro" id="IPR036388">
    <property type="entry name" value="WH-like_DNA-bd_sf"/>
</dbReference>
<dbReference type="PANTHER" id="PTHR18964">
    <property type="entry name" value="ROK (REPRESSOR, ORF, KINASE) FAMILY"/>
    <property type="match status" value="1"/>
</dbReference>
<dbReference type="SUPFAM" id="SSF53067">
    <property type="entry name" value="Actin-like ATPase domain"/>
    <property type="match status" value="1"/>
</dbReference>
<protein>
    <submittedName>
        <fullName evidence="5">N-acetylglucosamine repressor</fullName>
    </submittedName>
</protein>
<dbReference type="PROSITE" id="PS50868">
    <property type="entry name" value="POST_SET"/>
    <property type="match status" value="1"/>
</dbReference>
<dbReference type="InterPro" id="IPR003616">
    <property type="entry name" value="Post-SET_dom"/>
</dbReference>
<feature type="domain" description="Post-SET" evidence="4">
    <location>
        <begin position="253"/>
        <end position="269"/>
    </location>
</feature>
<dbReference type="Pfam" id="PF01047">
    <property type="entry name" value="MarR"/>
    <property type="match status" value="1"/>
</dbReference>